<keyword evidence="1" id="KW-0812">Transmembrane</keyword>
<keyword evidence="1" id="KW-0472">Membrane</keyword>
<dbReference type="Proteomes" id="UP000309848">
    <property type="component" value="Unassembled WGS sequence"/>
</dbReference>
<comment type="caution">
    <text evidence="2">The sequence shown here is derived from an EMBL/GenBank/DDBJ whole genome shotgun (WGS) entry which is preliminary data.</text>
</comment>
<keyword evidence="1" id="KW-1133">Transmembrane helix</keyword>
<gene>
    <name evidence="2" type="ORF">E5A74_10990</name>
</gene>
<organism evidence="2 3">
    <name type="scientific">Sphingomonas naasensis</name>
    <dbReference type="NCBI Taxonomy" id="1344951"/>
    <lineage>
        <taxon>Bacteria</taxon>
        <taxon>Pseudomonadati</taxon>
        <taxon>Pseudomonadota</taxon>
        <taxon>Alphaproteobacteria</taxon>
        <taxon>Sphingomonadales</taxon>
        <taxon>Sphingomonadaceae</taxon>
        <taxon>Sphingomonas</taxon>
    </lineage>
</organism>
<evidence type="ECO:0000313" key="2">
    <source>
        <dbReference type="EMBL" id="TGX42367.1"/>
    </source>
</evidence>
<reference evidence="2 3" key="1">
    <citation type="submission" date="2019-04" db="EMBL/GenBank/DDBJ databases">
        <title>Sphingomonas psychrotolerans sp. nov., isolated from soil in the Tianshan Mountains, Xinjiang, China.</title>
        <authorList>
            <person name="Luo Y."/>
            <person name="Sheng H."/>
        </authorList>
    </citation>
    <scope>NUCLEOTIDE SEQUENCE [LARGE SCALE GENOMIC DNA]</scope>
    <source>
        <strain evidence="2 3">KIS18-15</strain>
    </source>
</reference>
<name>A0A4S1WKI3_9SPHN</name>
<dbReference type="RefSeq" id="WP_135984801.1">
    <property type="nucleotide sequence ID" value="NZ_JAASQM010000004.1"/>
</dbReference>
<protein>
    <submittedName>
        <fullName evidence="2">Zinc ribbon domain-containing protein</fullName>
    </submittedName>
</protein>
<dbReference type="EMBL" id="SRXU01000004">
    <property type="protein sequence ID" value="TGX42367.1"/>
    <property type="molecule type" value="Genomic_DNA"/>
</dbReference>
<keyword evidence="3" id="KW-1185">Reference proteome</keyword>
<dbReference type="AlphaFoldDB" id="A0A4S1WKI3"/>
<evidence type="ECO:0000313" key="3">
    <source>
        <dbReference type="Proteomes" id="UP000309848"/>
    </source>
</evidence>
<accession>A0A4S1WKI3</accession>
<evidence type="ECO:0000256" key="1">
    <source>
        <dbReference type="SAM" id="Phobius"/>
    </source>
</evidence>
<proteinExistence type="predicted"/>
<sequence>MESGVVRLEQCLHCEAGVDVDARFCPHCGKRVVRAAAPADDATLRATASELARGTLGEVRTLTIEALKSKTGKRLAAGAALGAAAGVALPLLTVGAGAVLGAGYVAFKRLTR</sequence>
<feature type="transmembrane region" description="Helical" evidence="1">
    <location>
        <begin position="75"/>
        <end position="107"/>
    </location>
</feature>